<proteinExistence type="predicted"/>
<dbReference type="HOGENOM" id="CLU_047806_7_1_9"/>
<feature type="domain" description="Exonuclease" evidence="8">
    <location>
        <begin position="19"/>
        <end position="186"/>
    </location>
</feature>
<dbReference type="Pfam" id="PF00929">
    <property type="entry name" value="RNase_T"/>
    <property type="match status" value="1"/>
</dbReference>
<dbReference type="GO" id="GO:0005829">
    <property type="term" value="C:cytosol"/>
    <property type="evidence" value="ECO:0007669"/>
    <property type="project" value="TreeGrafter"/>
</dbReference>
<evidence type="ECO:0000313" key="10">
    <source>
        <dbReference type="Proteomes" id="UP000018716"/>
    </source>
</evidence>
<organism evidence="9 10">
    <name type="scientific">Streptococcus parasanguinis CC87K</name>
    <dbReference type="NCBI Taxonomy" id="1073372"/>
    <lineage>
        <taxon>Bacteria</taxon>
        <taxon>Bacillati</taxon>
        <taxon>Bacillota</taxon>
        <taxon>Bacilli</taxon>
        <taxon>Lactobacillales</taxon>
        <taxon>Streptococcaceae</taxon>
        <taxon>Streptococcus</taxon>
    </lineage>
</organism>
<dbReference type="AlphaFoldDB" id="V8B8L8"/>
<dbReference type="EMBL" id="AZJD01000010">
    <property type="protein sequence ID" value="ETD10856.1"/>
    <property type="molecule type" value="Genomic_DNA"/>
</dbReference>
<dbReference type="InterPro" id="IPR006054">
    <property type="entry name" value="DnaQ"/>
</dbReference>
<dbReference type="RefSeq" id="WP_023920119.1">
    <property type="nucleotide sequence ID" value="NZ_KI669404.1"/>
</dbReference>
<protein>
    <recommendedName>
        <fullName evidence="7">DNA polymerase III polC-type</fullName>
    </recommendedName>
</protein>
<keyword evidence="4" id="KW-0540">Nuclease</keyword>
<dbReference type="GO" id="GO:0045004">
    <property type="term" value="P:DNA replication proofreading"/>
    <property type="evidence" value="ECO:0007669"/>
    <property type="project" value="TreeGrafter"/>
</dbReference>
<dbReference type="InterPro" id="IPR013520">
    <property type="entry name" value="Ribonucl_H"/>
</dbReference>
<dbReference type="GO" id="GO:0008408">
    <property type="term" value="F:3'-5' exonuclease activity"/>
    <property type="evidence" value="ECO:0007669"/>
    <property type="project" value="TreeGrafter"/>
</dbReference>
<dbReference type="Proteomes" id="UP000018716">
    <property type="component" value="Unassembled WGS sequence"/>
</dbReference>
<keyword evidence="6" id="KW-0239">DNA-directed DNA polymerase</keyword>
<evidence type="ECO:0000313" key="9">
    <source>
        <dbReference type="EMBL" id="ETD10856.1"/>
    </source>
</evidence>
<dbReference type="SUPFAM" id="SSF53098">
    <property type="entry name" value="Ribonuclease H-like"/>
    <property type="match status" value="1"/>
</dbReference>
<keyword evidence="5" id="KW-0269">Exonuclease</keyword>
<evidence type="ECO:0000256" key="5">
    <source>
        <dbReference type="ARBA" id="ARBA00022839"/>
    </source>
</evidence>
<dbReference type="PANTHER" id="PTHR30231:SF41">
    <property type="entry name" value="DNA POLYMERASE III SUBUNIT EPSILON"/>
    <property type="match status" value="1"/>
</dbReference>
<dbReference type="GO" id="GO:0003887">
    <property type="term" value="F:DNA-directed DNA polymerase activity"/>
    <property type="evidence" value="ECO:0007669"/>
    <property type="project" value="UniProtKB-KW"/>
</dbReference>
<evidence type="ECO:0000256" key="4">
    <source>
        <dbReference type="ARBA" id="ARBA00022722"/>
    </source>
</evidence>
<dbReference type="CDD" id="cd06127">
    <property type="entry name" value="DEDDh"/>
    <property type="match status" value="1"/>
</dbReference>
<dbReference type="NCBIfam" id="TIGR00573">
    <property type="entry name" value="dnaq"/>
    <property type="match status" value="1"/>
</dbReference>
<evidence type="ECO:0000256" key="2">
    <source>
        <dbReference type="ARBA" id="ARBA00022695"/>
    </source>
</evidence>
<keyword evidence="10" id="KW-1185">Reference proteome</keyword>
<evidence type="ECO:0000256" key="3">
    <source>
        <dbReference type="ARBA" id="ARBA00022705"/>
    </source>
</evidence>
<dbReference type="GO" id="GO:0003677">
    <property type="term" value="F:DNA binding"/>
    <property type="evidence" value="ECO:0007669"/>
    <property type="project" value="InterPro"/>
</dbReference>
<gene>
    <name evidence="9" type="ORF">HMPREF1195_01948</name>
</gene>
<name>V8B8L8_STRPA</name>
<keyword evidence="3" id="KW-0235">DNA replication</keyword>
<evidence type="ECO:0000256" key="6">
    <source>
        <dbReference type="ARBA" id="ARBA00022932"/>
    </source>
</evidence>
<dbReference type="OrthoDB" id="9803913at2"/>
<evidence type="ECO:0000256" key="1">
    <source>
        <dbReference type="ARBA" id="ARBA00022679"/>
    </source>
</evidence>
<reference evidence="9 10" key="1">
    <citation type="submission" date="2013-10" db="EMBL/GenBank/DDBJ databases">
        <title>The Genome Sequence of Streptococcus parasanguinis CC87K.</title>
        <authorList>
            <consortium name="The Broad Institute Genomics Platform"/>
            <person name="Earl A."/>
            <person name="Allen-Vercoe E."/>
            <person name="Daigneault M."/>
            <person name="Young S.K."/>
            <person name="Zeng Q."/>
            <person name="Gargeya S."/>
            <person name="Fitzgerald M."/>
            <person name="Abouelleil A."/>
            <person name="Alvarado L."/>
            <person name="Chapman S.B."/>
            <person name="Gainer-Dewar J."/>
            <person name="Goldberg J."/>
            <person name="Griggs A."/>
            <person name="Gujja S."/>
            <person name="Hansen M."/>
            <person name="Howarth C."/>
            <person name="Imamovic A."/>
            <person name="Ireland A."/>
            <person name="Larimer J."/>
            <person name="McCowan C."/>
            <person name="Murphy C."/>
            <person name="Pearson M."/>
            <person name="Poon T.W."/>
            <person name="Priest M."/>
            <person name="Roberts A."/>
            <person name="Saif S."/>
            <person name="Shea T."/>
            <person name="Sykes S."/>
            <person name="Wortman J."/>
            <person name="Nusbaum C."/>
            <person name="Birren B."/>
        </authorList>
    </citation>
    <scope>NUCLEOTIDE SEQUENCE [LARGE SCALE GENOMIC DNA]</scope>
    <source>
        <strain evidence="9 10">CC87K</strain>
    </source>
</reference>
<dbReference type="SMART" id="SM00479">
    <property type="entry name" value="EXOIII"/>
    <property type="match status" value="1"/>
</dbReference>
<comment type="caution">
    <text evidence="9">The sequence shown here is derived from an EMBL/GenBank/DDBJ whole genome shotgun (WGS) entry which is preliminary data.</text>
</comment>
<dbReference type="InterPro" id="IPR036397">
    <property type="entry name" value="RNaseH_sf"/>
</dbReference>
<sequence length="206" mass="23816">MEEMQIVYQGQHQSFESLSYIVFDIETTGLNATKDELIQISAVKIEKGEKIDSFNEYITPSQPLSDFIKKITNITDEDIMNSKSLPEVLQDFLDFVQDSVLIAHNITFEMKFLQEKLKNFHYLPLENTYIDSLELAHRIYPDRKRYGLVSLIRDFLNSEDYSGQGCLAGVNALCKLFPIMLNETLAKYNFKEIEQLNDLPVKNLSI</sequence>
<evidence type="ECO:0000256" key="7">
    <source>
        <dbReference type="ARBA" id="ARBA00070925"/>
    </source>
</evidence>
<accession>V8B8L8</accession>
<dbReference type="PATRIC" id="fig|1073372.3.peg.1959"/>
<dbReference type="FunFam" id="3.30.420.10:FF:000045">
    <property type="entry name" value="3'-5' exonuclease DinG"/>
    <property type="match status" value="1"/>
</dbReference>
<dbReference type="PANTHER" id="PTHR30231">
    <property type="entry name" value="DNA POLYMERASE III SUBUNIT EPSILON"/>
    <property type="match status" value="1"/>
</dbReference>
<dbReference type="InterPro" id="IPR012337">
    <property type="entry name" value="RNaseH-like_sf"/>
</dbReference>
<keyword evidence="1" id="KW-0808">Transferase</keyword>
<evidence type="ECO:0000259" key="8">
    <source>
        <dbReference type="SMART" id="SM00479"/>
    </source>
</evidence>
<dbReference type="Gene3D" id="3.30.420.10">
    <property type="entry name" value="Ribonuclease H-like superfamily/Ribonuclease H"/>
    <property type="match status" value="1"/>
</dbReference>
<keyword evidence="5" id="KW-0378">Hydrolase</keyword>
<keyword evidence="2" id="KW-0548">Nucleotidyltransferase</keyword>